<dbReference type="FunFam" id="3.30.310.50:FF:000011">
    <property type="entry name" value="Transcription factor Pcc1"/>
    <property type="match status" value="1"/>
</dbReference>
<sequence length="105" mass="11532">MATDSSALEFPCSLTLNIPFPDARLSSIALQAIRVDKELSAMVQRHLSTVAPSEDTTEKSVLQVEYKATTNRMLRVAVNSFMDSLAFVLEVMEELDADVLEPPSS</sequence>
<reference evidence="2" key="2">
    <citation type="submission" date="2023-06" db="EMBL/GenBank/DDBJ databases">
        <authorList>
            <consortium name="Lawrence Berkeley National Laboratory"/>
            <person name="Haridas S."/>
            <person name="Hensen N."/>
            <person name="Bonometti L."/>
            <person name="Westerberg I."/>
            <person name="Brannstrom I.O."/>
            <person name="Guillou S."/>
            <person name="Cros-Aarteil S."/>
            <person name="Calhoun S."/>
            <person name="Kuo A."/>
            <person name="Mondo S."/>
            <person name="Pangilinan J."/>
            <person name="Riley R."/>
            <person name="Labutti K."/>
            <person name="Andreopoulos B."/>
            <person name="Lipzen A."/>
            <person name="Chen C."/>
            <person name="Yanf M."/>
            <person name="Daum C."/>
            <person name="Ng V."/>
            <person name="Clum A."/>
            <person name="Steindorff A."/>
            <person name="Ohm R."/>
            <person name="Martin F."/>
            <person name="Silar P."/>
            <person name="Natvig D."/>
            <person name="Lalanne C."/>
            <person name="Gautier V."/>
            <person name="Ament-Velasquez S.L."/>
            <person name="Kruys A."/>
            <person name="Hutchinson M.I."/>
            <person name="Powell A.J."/>
            <person name="Barry K."/>
            <person name="Miller A.N."/>
            <person name="Grigoriev I.V."/>
            <person name="Debuchy R."/>
            <person name="Gladieux P."/>
            <person name="Thoren M.H."/>
            <person name="Johannesson H."/>
        </authorList>
    </citation>
    <scope>NUCLEOTIDE SEQUENCE</scope>
    <source>
        <strain evidence="2">CBS 118394</strain>
    </source>
</reference>
<comment type="similarity">
    <text evidence="1">Belongs to the CTAG/PCC1 family.</text>
</comment>
<dbReference type="Proteomes" id="UP001283341">
    <property type="component" value="Unassembled WGS sequence"/>
</dbReference>
<gene>
    <name evidence="2" type="ORF">B0H66DRAFT_596439</name>
</gene>
<evidence type="ECO:0000313" key="2">
    <source>
        <dbReference type="EMBL" id="KAK3328823.1"/>
    </source>
</evidence>
<evidence type="ECO:0000313" key="3">
    <source>
        <dbReference type="Proteomes" id="UP001283341"/>
    </source>
</evidence>
<dbReference type="GO" id="GO:0070525">
    <property type="term" value="P:tRNA threonylcarbamoyladenosine metabolic process"/>
    <property type="evidence" value="ECO:0007669"/>
    <property type="project" value="TreeGrafter"/>
</dbReference>
<dbReference type="InterPro" id="IPR015419">
    <property type="entry name" value="CTAG/Pcc1"/>
</dbReference>
<comment type="caution">
    <text evidence="2">The sequence shown here is derived from an EMBL/GenBank/DDBJ whole genome shotgun (WGS) entry which is preliminary data.</text>
</comment>
<dbReference type="AlphaFoldDB" id="A0AAE0IPL0"/>
<dbReference type="PANTHER" id="PTHR31283">
    <property type="entry name" value="EKC/KEOPS COMPLEX SUBUNIT PCC1 FAMILY MEMBER"/>
    <property type="match status" value="1"/>
</dbReference>
<evidence type="ECO:0000256" key="1">
    <source>
        <dbReference type="ARBA" id="ARBA00007073"/>
    </source>
</evidence>
<organism evidence="2 3">
    <name type="scientific">Apodospora peruviana</name>
    <dbReference type="NCBI Taxonomy" id="516989"/>
    <lineage>
        <taxon>Eukaryota</taxon>
        <taxon>Fungi</taxon>
        <taxon>Dikarya</taxon>
        <taxon>Ascomycota</taxon>
        <taxon>Pezizomycotina</taxon>
        <taxon>Sordariomycetes</taxon>
        <taxon>Sordariomycetidae</taxon>
        <taxon>Sordariales</taxon>
        <taxon>Lasiosphaeriaceae</taxon>
        <taxon>Apodospora</taxon>
    </lineage>
</organism>
<protein>
    <submittedName>
        <fullName evidence="2">Transcription factor Pcc1</fullName>
    </submittedName>
</protein>
<dbReference type="Pfam" id="PF09341">
    <property type="entry name" value="Pcc1"/>
    <property type="match status" value="1"/>
</dbReference>
<reference evidence="2" key="1">
    <citation type="journal article" date="2023" name="Mol. Phylogenet. Evol.">
        <title>Genome-scale phylogeny and comparative genomics of the fungal order Sordariales.</title>
        <authorList>
            <person name="Hensen N."/>
            <person name="Bonometti L."/>
            <person name="Westerberg I."/>
            <person name="Brannstrom I.O."/>
            <person name="Guillou S."/>
            <person name="Cros-Aarteil S."/>
            <person name="Calhoun S."/>
            <person name="Haridas S."/>
            <person name="Kuo A."/>
            <person name="Mondo S."/>
            <person name="Pangilinan J."/>
            <person name="Riley R."/>
            <person name="LaButti K."/>
            <person name="Andreopoulos B."/>
            <person name="Lipzen A."/>
            <person name="Chen C."/>
            <person name="Yan M."/>
            <person name="Daum C."/>
            <person name="Ng V."/>
            <person name="Clum A."/>
            <person name="Steindorff A."/>
            <person name="Ohm R.A."/>
            <person name="Martin F."/>
            <person name="Silar P."/>
            <person name="Natvig D.O."/>
            <person name="Lalanne C."/>
            <person name="Gautier V."/>
            <person name="Ament-Velasquez S.L."/>
            <person name="Kruys A."/>
            <person name="Hutchinson M.I."/>
            <person name="Powell A.J."/>
            <person name="Barry K."/>
            <person name="Miller A.N."/>
            <person name="Grigoriev I.V."/>
            <person name="Debuchy R."/>
            <person name="Gladieux P."/>
            <person name="Hiltunen Thoren M."/>
            <person name="Johannesson H."/>
        </authorList>
    </citation>
    <scope>NUCLEOTIDE SEQUENCE</scope>
    <source>
        <strain evidence="2">CBS 118394</strain>
    </source>
</reference>
<dbReference type="Gene3D" id="3.30.310.50">
    <property type="entry name" value="Alpha-D-phosphohexomutase, C-terminal domain"/>
    <property type="match status" value="1"/>
</dbReference>
<name>A0AAE0IPL0_9PEZI</name>
<accession>A0AAE0IPL0</accession>
<dbReference type="EMBL" id="JAUEDM010000001">
    <property type="protein sequence ID" value="KAK3328823.1"/>
    <property type="molecule type" value="Genomic_DNA"/>
</dbReference>
<dbReference type="GO" id="GO:0000408">
    <property type="term" value="C:EKC/KEOPS complex"/>
    <property type="evidence" value="ECO:0007669"/>
    <property type="project" value="TreeGrafter"/>
</dbReference>
<keyword evidence="3" id="KW-1185">Reference proteome</keyword>
<proteinExistence type="inferred from homology"/>
<dbReference type="PANTHER" id="PTHR31283:SF5">
    <property type="entry name" value="EKC_KEOPS COMPLEX SUBUNIT LAGE3"/>
    <property type="match status" value="1"/>
</dbReference>